<keyword evidence="1" id="KW-1185">Reference proteome</keyword>
<sequence length="346" mass="40554">MDVEAIGQLDIAYKRLMDVPPFLNLDLQPLINWDKSRRRMCQNRTCTCYRVDAILKELSGLVNSNKWLIPKKPEQRRYARPGPQQIDLDDAPTIIEPDSETAIEQQQQVLTYHGRIRVVDVKSFLAHLLEIYLRIVNDRNNLQRHYLRYCDCLQWLNSKFPKVRQKSFESLIRKGHNTLAVAILGFTIEHEINDRLELTDMRRTITPDDSQVFWTEVRRPLTVGWARDRKRNLQDIELHQAAVIAQQYDEIMQQLRRRSPWAFNVSKNLGLKEIMNRADPGPNFACTDCNRNFREYGAFEYQAKRRFLHRNSRNLLKGMALQRLLNELGHKSEAMPEGNLTGSAQA</sequence>
<accession>A0A914E385</accession>
<dbReference type="WBParaSite" id="ACRNAN_scaffold5502.g25151.t1">
    <property type="protein sequence ID" value="ACRNAN_scaffold5502.g25151.t1"/>
    <property type="gene ID" value="ACRNAN_scaffold5502.g25151"/>
</dbReference>
<evidence type="ECO:0000313" key="1">
    <source>
        <dbReference type="Proteomes" id="UP000887540"/>
    </source>
</evidence>
<organism evidence="1 2">
    <name type="scientific">Acrobeloides nanus</name>
    <dbReference type="NCBI Taxonomy" id="290746"/>
    <lineage>
        <taxon>Eukaryota</taxon>
        <taxon>Metazoa</taxon>
        <taxon>Ecdysozoa</taxon>
        <taxon>Nematoda</taxon>
        <taxon>Chromadorea</taxon>
        <taxon>Rhabditida</taxon>
        <taxon>Tylenchina</taxon>
        <taxon>Cephalobomorpha</taxon>
        <taxon>Cephaloboidea</taxon>
        <taxon>Cephalobidae</taxon>
        <taxon>Acrobeloides</taxon>
    </lineage>
</organism>
<protein>
    <submittedName>
        <fullName evidence="2">Uncharacterized protein</fullName>
    </submittedName>
</protein>
<proteinExistence type="predicted"/>
<name>A0A914E385_9BILA</name>
<reference evidence="2" key="1">
    <citation type="submission" date="2022-11" db="UniProtKB">
        <authorList>
            <consortium name="WormBaseParasite"/>
        </authorList>
    </citation>
    <scope>IDENTIFICATION</scope>
</reference>
<dbReference type="Proteomes" id="UP000887540">
    <property type="component" value="Unplaced"/>
</dbReference>
<dbReference type="AlphaFoldDB" id="A0A914E385"/>
<evidence type="ECO:0000313" key="2">
    <source>
        <dbReference type="WBParaSite" id="ACRNAN_scaffold5502.g25151.t1"/>
    </source>
</evidence>